<reference evidence="5" key="1">
    <citation type="journal article" date="2013" name="Genome Announc.">
        <title>Draft genome sequence of the grapevine dieback fungus Eutypa lata UCR-EL1.</title>
        <authorList>
            <person name="Blanco-Ulate B."/>
            <person name="Rolshausen P.E."/>
            <person name="Cantu D."/>
        </authorList>
    </citation>
    <scope>NUCLEOTIDE SEQUENCE [LARGE SCALE GENOMIC DNA]</scope>
    <source>
        <strain evidence="5">UCR-EL1</strain>
    </source>
</reference>
<dbReference type="Proteomes" id="UP000012174">
    <property type="component" value="Unassembled WGS sequence"/>
</dbReference>
<dbReference type="InterPro" id="IPR020904">
    <property type="entry name" value="Sc_DH/Rdtase_CS"/>
</dbReference>
<evidence type="ECO:0000313" key="4">
    <source>
        <dbReference type="EMBL" id="EMR71394.1"/>
    </source>
</evidence>
<evidence type="ECO:0000256" key="3">
    <source>
        <dbReference type="ARBA" id="ARBA00023002"/>
    </source>
</evidence>
<dbReference type="Gene3D" id="3.40.50.720">
    <property type="entry name" value="NAD(P)-binding Rossmann-like Domain"/>
    <property type="match status" value="1"/>
</dbReference>
<gene>
    <name evidence="4" type="ORF">UCREL1_1556</name>
</gene>
<dbReference type="HOGENOM" id="CLU_010194_44_6_1"/>
<evidence type="ECO:0000256" key="1">
    <source>
        <dbReference type="ARBA" id="ARBA00006484"/>
    </source>
</evidence>
<keyword evidence="3" id="KW-0560">Oxidoreductase</keyword>
<sequence length="279" mass="30545">MAQPKKIARVSLFGSRNDDGVSFDPTRDIPSLTGKVILITGALRYLNLDLTLFESVHKCASDIAAREERLDILVLNAGTMRVAAGTTEEGYEVHFGLNYLGHALLARLLVSMMVRTKQKPGADVRIIIVSSEKHAVAPEGGIRFDRLKTGCAEMSYLQRYGQSKVALICLARELARNYPQLKAAAVHPGRVLTGMAASLRKESLLVRLMAPIALLMCVPVHVGVKNHLWAATNPEVVSGKYYEPVGVPGKNSVAAKDESLSRKLWEWTENEMTGVLPLE</sequence>
<keyword evidence="2" id="KW-0521">NADP</keyword>
<dbReference type="eggNOG" id="KOG1208">
    <property type="taxonomic scope" value="Eukaryota"/>
</dbReference>
<dbReference type="InterPro" id="IPR002347">
    <property type="entry name" value="SDR_fam"/>
</dbReference>
<keyword evidence="5" id="KW-1185">Reference proteome</keyword>
<dbReference type="PANTHER" id="PTHR24320:SF282">
    <property type="entry name" value="WW DOMAIN-CONTAINING OXIDOREDUCTASE"/>
    <property type="match status" value="1"/>
</dbReference>
<dbReference type="OrthoDB" id="191139at2759"/>
<dbReference type="PROSITE" id="PS00061">
    <property type="entry name" value="ADH_SHORT"/>
    <property type="match status" value="1"/>
</dbReference>
<organism evidence="4 5">
    <name type="scientific">Eutypa lata (strain UCR-EL1)</name>
    <name type="common">Grapevine dieback disease fungus</name>
    <name type="synonym">Eutypa armeniacae</name>
    <dbReference type="NCBI Taxonomy" id="1287681"/>
    <lineage>
        <taxon>Eukaryota</taxon>
        <taxon>Fungi</taxon>
        <taxon>Dikarya</taxon>
        <taxon>Ascomycota</taxon>
        <taxon>Pezizomycotina</taxon>
        <taxon>Sordariomycetes</taxon>
        <taxon>Xylariomycetidae</taxon>
        <taxon>Xylariales</taxon>
        <taxon>Diatrypaceae</taxon>
        <taxon>Eutypa</taxon>
    </lineage>
</organism>
<dbReference type="PRINTS" id="PR00081">
    <property type="entry name" value="GDHRDH"/>
</dbReference>
<evidence type="ECO:0000313" key="5">
    <source>
        <dbReference type="Proteomes" id="UP000012174"/>
    </source>
</evidence>
<protein>
    <submittedName>
        <fullName evidence="4">Putative short-chain dehydrogenase reductase protein</fullName>
    </submittedName>
</protein>
<proteinExistence type="inferred from homology"/>
<dbReference type="PANTHER" id="PTHR24320">
    <property type="entry name" value="RETINOL DEHYDROGENASE"/>
    <property type="match status" value="1"/>
</dbReference>
<dbReference type="EMBL" id="KB705645">
    <property type="protein sequence ID" value="EMR71394.1"/>
    <property type="molecule type" value="Genomic_DNA"/>
</dbReference>
<accession>M7SXR2</accession>
<dbReference type="InterPro" id="IPR036291">
    <property type="entry name" value="NAD(P)-bd_dom_sf"/>
</dbReference>
<dbReference type="KEGG" id="ela:UCREL1_1556"/>
<dbReference type="OMA" id="YEVHFGL"/>
<dbReference type="STRING" id="1287681.M7SXR2"/>
<name>M7SXR2_EUTLA</name>
<evidence type="ECO:0000256" key="2">
    <source>
        <dbReference type="ARBA" id="ARBA00022857"/>
    </source>
</evidence>
<dbReference type="GO" id="GO:0016491">
    <property type="term" value="F:oxidoreductase activity"/>
    <property type="evidence" value="ECO:0007669"/>
    <property type="project" value="UniProtKB-KW"/>
</dbReference>
<dbReference type="AlphaFoldDB" id="M7SXR2"/>
<dbReference type="Pfam" id="PF13561">
    <property type="entry name" value="adh_short_C2"/>
    <property type="match status" value="1"/>
</dbReference>
<comment type="similarity">
    <text evidence="1">Belongs to the short-chain dehydrogenases/reductases (SDR) family.</text>
</comment>
<dbReference type="SUPFAM" id="SSF51735">
    <property type="entry name" value="NAD(P)-binding Rossmann-fold domains"/>
    <property type="match status" value="1"/>
</dbReference>